<comment type="caution">
    <text evidence="3">The sequence shown here is derived from an EMBL/GenBank/DDBJ whole genome shotgun (WGS) entry which is preliminary data.</text>
</comment>
<feature type="chain" id="PRO_5045574145" evidence="1">
    <location>
        <begin position="33"/>
        <end position="308"/>
    </location>
</feature>
<sequence length="308" mass="31088">MAPHLPPLGLRRTVVAALMLLVVGCTPARSDAAPDPCAPAVDGGNVLTRDVAGISLHVTVAGPVGAPAAVLLHGFPETAATWRAVATDLAADHRVVVPDLRGAGCSGFAPPGTDAYATADLAADLADLAVALDLPPATVVGHDLGAMTAVAWARAHPEQVASLVLSGGGVPGFGLAERGPPHLRSFGDAPPGTVEAAQRGRVREFLGGFTGSPAFPLDEAAAAYAPPGRLDAAMGRYRALDRDAVAQRAHPRPLAMPVLVVAGGAPDLAADTVTALRPDRRVVVVPDAGHYVLVERPAAFADAVRAAG</sequence>
<dbReference type="Pfam" id="PF00561">
    <property type="entry name" value="Abhydrolase_1"/>
    <property type="match status" value="1"/>
</dbReference>
<dbReference type="Gene3D" id="3.40.50.1820">
    <property type="entry name" value="alpha/beta hydrolase"/>
    <property type="match status" value="1"/>
</dbReference>
<evidence type="ECO:0000256" key="1">
    <source>
        <dbReference type="SAM" id="SignalP"/>
    </source>
</evidence>
<protein>
    <submittedName>
        <fullName evidence="3">Alpha/beta fold hydrolase</fullName>
    </submittedName>
</protein>
<dbReference type="GO" id="GO:0016787">
    <property type="term" value="F:hydrolase activity"/>
    <property type="evidence" value="ECO:0007669"/>
    <property type="project" value="UniProtKB-KW"/>
</dbReference>
<gene>
    <name evidence="3" type="ORF">ACFPEL_24260</name>
</gene>
<organism evidence="3 4">
    <name type="scientific">Actinomycetospora chibensis</name>
    <dbReference type="NCBI Taxonomy" id="663606"/>
    <lineage>
        <taxon>Bacteria</taxon>
        <taxon>Bacillati</taxon>
        <taxon>Actinomycetota</taxon>
        <taxon>Actinomycetes</taxon>
        <taxon>Pseudonocardiales</taxon>
        <taxon>Pseudonocardiaceae</taxon>
        <taxon>Actinomycetospora</taxon>
    </lineage>
</organism>
<dbReference type="RefSeq" id="WP_274189556.1">
    <property type="nucleotide sequence ID" value="NZ_BAABHN010000050.1"/>
</dbReference>
<evidence type="ECO:0000313" key="4">
    <source>
        <dbReference type="Proteomes" id="UP001595909"/>
    </source>
</evidence>
<dbReference type="Proteomes" id="UP001595909">
    <property type="component" value="Unassembled WGS sequence"/>
</dbReference>
<keyword evidence="1" id="KW-0732">Signal</keyword>
<dbReference type="SUPFAM" id="SSF53474">
    <property type="entry name" value="alpha/beta-Hydrolases"/>
    <property type="match status" value="1"/>
</dbReference>
<dbReference type="PRINTS" id="PR00111">
    <property type="entry name" value="ABHYDROLASE"/>
</dbReference>
<dbReference type="EMBL" id="JBHSIM010000050">
    <property type="protein sequence ID" value="MFC4835546.1"/>
    <property type="molecule type" value="Genomic_DNA"/>
</dbReference>
<evidence type="ECO:0000259" key="2">
    <source>
        <dbReference type="Pfam" id="PF00561"/>
    </source>
</evidence>
<evidence type="ECO:0000313" key="3">
    <source>
        <dbReference type="EMBL" id="MFC4835546.1"/>
    </source>
</evidence>
<dbReference type="InterPro" id="IPR000073">
    <property type="entry name" value="AB_hydrolase_1"/>
</dbReference>
<proteinExistence type="predicted"/>
<accession>A0ABV9RN04</accession>
<feature type="signal peptide" evidence="1">
    <location>
        <begin position="1"/>
        <end position="32"/>
    </location>
</feature>
<dbReference type="InterPro" id="IPR029058">
    <property type="entry name" value="AB_hydrolase_fold"/>
</dbReference>
<name>A0ABV9RN04_9PSEU</name>
<keyword evidence="4" id="KW-1185">Reference proteome</keyword>
<keyword evidence="3" id="KW-0378">Hydrolase</keyword>
<reference evidence="4" key="1">
    <citation type="journal article" date="2019" name="Int. J. Syst. Evol. Microbiol.">
        <title>The Global Catalogue of Microorganisms (GCM) 10K type strain sequencing project: providing services to taxonomists for standard genome sequencing and annotation.</title>
        <authorList>
            <consortium name="The Broad Institute Genomics Platform"/>
            <consortium name="The Broad Institute Genome Sequencing Center for Infectious Disease"/>
            <person name="Wu L."/>
            <person name="Ma J."/>
        </authorList>
    </citation>
    <scope>NUCLEOTIDE SEQUENCE [LARGE SCALE GENOMIC DNA]</scope>
    <source>
        <strain evidence="4">CCUG 50347</strain>
    </source>
</reference>
<feature type="domain" description="AB hydrolase-1" evidence="2">
    <location>
        <begin position="70"/>
        <end position="297"/>
    </location>
</feature>
<dbReference type="PANTHER" id="PTHR43329">
    <property type="entry name" value="EPOXIDE HYDROLASE"/>
    <property type="match status" value="1"/>
</dbReference>